<evidence type="ECO:0000313" key="1">
    <source>
        <dbReference type="EMBL" id="KAF1797499.1"/>
    </source>
</evidence>
<protein>
    <submittedName>
        <fullName evidence="1">Uncharacterized protein</fullName>
    </submittedName>
</protein>
<accession>A0A8H4B8Z2</accession>
<dbReference type="Proteomes" id="UP000469890">
    <property type="component" value="Unassembled WGS sequence"/>
</dbReference>
<comment type="caution">
    <text evidence="1">The sequence shown here is derived from an EMBL/GenBank/DDBJ whole genome shotgun (WGS) entry which is preliminary data.</text>
</comment>
<organism evidence="1 2">
    <name type="scientific">Mucor circinelloides f. lusitanicus</name>
    <name type="common">Mucor racemosus var. lusitanicus</name>
    <dbReference type="NCBI Taxonomy" id="29924"/>
    <lineage>
        <taxon>Eukaryota</taxon>
        <taxon>Fungi</taxon>
        <taxon>Fungi incertae sedis</taxon>
        <taxon>Mucoromycota</taxon>
        <taxon>Mucoromycotina</taxon>
        <taxon>Mucoromycetes</taxon>
        <taxon>Mucorales</taxon>
        <taxon>Mucorineae</taxon>
        <taxon>Mucoraceae</taxon>
        <taxon>Mucor</taxon>
    </lineage>
</organism>
<evidence type="ECO:0000313" key="2">
    <source>
        <dbReference type="Proteomes" id="UP000469890"/>
    </source>
</evidence>
<dbReference type="EMBL" id="JAAECE010000009">
    <property type="protein sequence ID" value="KAF1797499.1"/>
    <property type="molecule type" value="Genomic_DNA"/>
</dbReference>
<gene>
    <name evidence="1" type="ORF">FB192DRAFT_1175876</name>
</gene>
<name>A0A8H4B8Z2_MUCCL</name>
<reference evidence="1 2" key="1">
    <citation type="submission" date="2019-09" db="EMBL/GenBank/DDBJ databases">
        <authorList>
            <consortium name="DOE Joint Genome Institute"/>
            <person name="Mondo S.J."/>
            <person name="Navarro-Mendoza M.I."/>
            <person name="Perez-Arques C."/>
            <person name="Panchal S."/>
            <person name="Nicolas F.E."/>
            <person name="Ganguly P."/>
            <person name="Pangilinan J."/>
            <person name="Grigoriev I."/>
            <person name="Heitman J."/>
            <person name="Sanya K."/>
            <person name="Garre V."/>
        </authorList>
    </citation>
    <scope>NUCLEOTIDE SEQUENCE [LARGE SCALE GENOMIC DNA]</scope>
    <source>
        <strain evidence="1 2">MU402</strain>
    </source>
</reference>
<dbReference type="AlphaFoldDB" id="A0A8H4B8Z2"/>
<sequence>MPIAINVKQSLALIIRHWKLSIQAAKATDALSQLANKLLPPSSPRTVNTVINDDEVIKYSNSSSVASDKSTYNNLKPTKHCVLDFFNCIASKDAPVNRELYTFGHWNNTELFDFVKSFIPNIVDIYTPVQVTDWLSKDSRFGYSQVARIGGKREKRRSLSIVKRDHWGEC</sequence>
<proteinExistence type="predicted"/>